<name>A0A370DCD7_9GAMM</name>
<evidence type="ECO:0000313" key="3">
    <source>
        <dbReference type="Proteomes" id="UP000254266"/>
    </source>
</evidence>
<dbReference type="Proteomes" id="UP000254266">
    <property type="component" value="Unassembled WGS sequence"/>
</dbReference>
<gene>
    <name evidence="2" type="ORF">DIZ80_09730</name>
</gene>
<organism evidence="2 3">
    <name type="scientific">endosymbiont of Galathealinum brachiosum</name>
    <dbReference type="NCBI Taxonomy" id="2200906"/>
    <lineage>
        <taxon>Bacteria</taxon>
        <taxon>Pseudomonadati</taxon>
        <taxon>Pseudomonadota</taxon>
        <taxon>Gammaproteobacteria</taxon>
        <taxon>sulfur-oxidizing symbionts</taxon>
    </lineage>
</organism>
<reference evidence="2 3" key="1">
    <citation type="journal article" date="2018" name="ISME J.">
        <title>Endosymbiont genomes yield clues of tubeworm success.</title>
        <authorList>
            <person name="Li Y."/>
            <person name="Liles M.R."/>
            <person name="Halanych K.M."/>
        </authorList>
    </citation>
    <scope>NUCLEOTIDE SEQUENCE [LARGE SCALE GENOMIC DNA]</scope>
    <source>
        <strain evidence="2">A1464</strain>
    </source>
</reference>
<feature type="transmembrane region" description="Helical" evidence="1">
    <location>
        <begin position="51"/>
        <end position="70"/>
    </location>
</feature>
<keyword evidence="3" id="KW-1185">Reference proteome</keyword>
<accession>A0A370DCD7</accession>
<evidence type="ECO:0000313" key="2">
    <source>
        <dbReference type="EMBL" id="RDH82555.1"/>
    </source>
</evidence>
<keyword evidence="1" id="KW-0812">Transmembrane</keyword>
<dbReference type="EMBL" id="QFXC01000011">
    <property type="protein sequence ID" value="RDH82555.1"/>
    <property type="molecule type" value="Genomic_DNA"/>
</dbReference>
<evidence type="ECO:0000256" key="1">
    <source>
        <dbReference type="SAM" id="Phobius"/>
    </source>
</evidence>
<sequence>MKKFLNSIPMPALAIAALFLALAPFMQEPHLLEKSKMLLDGNLTKPIDIFDFFMHGTPLALLVLKLFFMFSDKESNSINKAD</sequence>
<protein>
    <submittedName>
        <fullName evidence="2">RND transporter</fullName>
    </submittedName>
</protein>
<keyword evidence="1" id="KW-1133">Transmembrane helix</keyword>
<dbReference type="AlphaFoldDB" id="A0A370DCD7"/>
<comment type="caution">
    <text evidence="2">The sequence shown here is derived from an EMBL/GenBank/DDBJ whole genome shotgun (WGS) entry which is preliminary data.</text>
</comment>
<proteinExistence type="predicted"/>
<keyword evidence="1" id="KW-0472">Membrane</keyword>